<organism evidence="2 3">
    <name type="scientific">Azohydromonas caseinilytica</name>
    <dbReference type="NCBI Taxonomy" id="2728836"/>
    <lineage>
        <taxon>Bacteria</taxon>
        <taxon>Pseudomonadati</taxon>
        <taxon>Pseudomonadota</taxon>
        <taxon>Betaproteobacteria</taxon>
        <taxon>Burkholderiales</taxon>
        <taxon>Sphaerotilaceae</taxon>
        <taxon>Azohydromonas</taxon>
    </lineage>
</organism>
<reference evidence="2 3" key="1">
    <citation type="submission" date="2020-04" db="EMBL/GenBank/DDBJ databases">
        <title>Azohydromonas sp. isolated from soil.</title>
        <authorList>
            <person name="Dahal R.H."/>
        </authorList>
    </citation>
    <scope>NUCLEOTIDE SEQUENCE [LARGE SCALE GENOMIC DNA]</scope>
    <source>
        <strain evidence="2 3">G-1-1-14</strain>
    </source>
</reference>
<proteinExistence type="predicted"/>
<name>A0A848FBY7_9BURK</name>
<protein>
    <submittedName>
        <fullName evidence="2">LysM domain-containing protein</fullName>
    </submittedName>
</protein>
<comment type="caution">
    <text evidence="2">The sequence shown here is derived from an EMBL/GenBank/DDBJ whole genome shotgun (WGS) entry which is preliminary data.</text>
</comment>
<evidence type="ECO:0000256" key="1">
    <source>
        <dbReference type="SAM" id="MobiDB-lite"/>
    </source>
</evidence>
<sequence>MFTRSSRYAGLPTAAVPDPHGPGEVAVVRLRALPDTAGEPLQVQAHDRLDALAEARLGEATRYWRIADANTEIEAAALTRRAGRVIRMPGD</sequence>
<evidence type="ECO:0000313" key="3">
    <source>
        <dbReference type="Proteomes" id="UP000574067"/>
    </source>
</evidence>
<gene>
    <name evidence="2" type="ORF">HHL10_17750</name>
</gene>
<feature type="region of interest" description="Disordered" evidence="1">
    <location>
        <begin position="1"/>
        <end position="22"/>
    </location>
</feature>
<evidence type="ECO:0000313" key="2">
    <source>
        <dbReference type="EMBL" id="NML16828.1"/>
    </source>
</evidence>
<accession>A0A848FBY7</accession>
<dbReference type="RefSeq" id="WP_169161732.1">
    <property type="nucleotide sequence ID" value="NZ_JABBFW010000013.1"/>
</dbReference>
<dbReference type="Proteomes" id="UP000574067">
    <property type="component" value="Unassembled WGS sequence"/>
</dbReference>
<dbReference type="EMBL" id="JABBFW010000013">
    <property type="protein sequence ID" value="NML16828.1"/>
    <property type="molecule type" value="Genomic_DNA"/>
</dbReference>
<dbReference type="AlphaFoldDB" id="A0A848FBY7"/>
<keyword evidence="3" id="KW-1185">Reference proteome</keyword>